<accession>A0ACC2LUI4</accession>
<protein>
    <submittedName>
        <fullName evidence="1">Uncharacterized protein</fullName>
    </submittedName>
</protein>
<evidence type="ECO:0000313" key="1">
    <source>
        <dbReference type="EMBL" id="KAJ8636797.1"/>
    </source>
</evidence>
<keyword evidence="2" id="KW-1185">Reference proteome</keyword>
<comment type="caution">
    <text evidence="1">The sequence shown here is derived from an EMBL/GenBank/DDBJ whole genome shotgun (WGS) entry which is preliminary data.</text>
</comment>
<sequence>MDVCSWIRNLPSPTDWPESDSQLTLQLASSNEKSVLFKAERTSGSNTEALVTFSISLHGFFHPPANLNKTLWVSNPCQLASTRNPVSLTVTLLHQLVQETIARAPASNDSMVAPFDLDPESISRAFSSSPPEPAFSRFFNLVLLCRLFWLCISDAPAEAGLLFFQALAPSLHTFLQCKPAMSAFMAAVGADGELLFMRTLGYMLAKWFILREVREVSPSPVTDNRHLGLSYASESHGLLLLKGYAPVASMSRAGVNGARDYSGIFDAKESVLKYALAHQQLEAVIQLEYSAAYHAGFIRVGVRLDNLRIHVTRLGFGGPEEQEQPYAHERYHPTRVRVWAGPVSGSSCPASLTLGRSTDNPETEAEARTYVKGSFGKSKSSKAKAMVKSSTRVRRRDWRWEQHADGNTAIFEGVLCNYEHGAKAATWQPRTGSNGEVGPRGGVQRRCWNGGLVFAGDEYGEEVSWRMGREEVMREMDGGDLLKWRLGGKIWLSYWPCDSENSHYETRSVEWCEEVKLPLASGKYR</sequence>
<dbReference type="EMBL" id="CM056811">
    <property type="protein sequence ID" value="KAJ8636797.1"/>
    <property type="molecule type" value="Genomic_DNA"/>
</dbReference>
<reference evidence="1 2" key="1">
    <citation type="journal article" date="2022" name="Hortic Res">
        <title>A haplotype resolved chromosomal level avocado genome allows analysis of novel avocado genes.</title>
        <authorList>
            <person name="Nath O."/>
            <person name="Fletcher S.J."/>
            <person name="Hayward A."/>
            <person name="Shaw L.M."/>
            <person name="Masouleh A.K."/>
            <person name="Furtado A."/>
            <person name="Henry R.J."/>
            <person name="Mitter N."/>
        </authorList>
    </citation>
    <scope>NUCLEOTIDE SEQUENCE [LARGE SCALE GENOMIC DNA]</scope>
    <source>
        <strain evidence="2">cv. Hass</strain>
    </source>
</reference>
<proteinExistence type="predicted"/>
<gene>
    <name evidence="1" type="ORF">MRB53_011064</name>
</gene>
<dbReference type="Proteomes" id="UP001234297">
    <property type="component" value="Chromosome 3"/>
</dbReference>
<organism evidence="1 2">
    <name type="scientific">Persea americana</name>
    <name type="common">Avocado</name>
    <dbReference type="NCBI Taxonomy" id="3435"/>
    <lineage>
        <taxon>Eukaryota</taxon>
        <taxon>Viridiplantae</taxon>
        <taxon>Streptophyta</taxon>
        <taxon>Embryophyta</taxon>
        <taxon>Tracheophyta</taxon>
        <taxon>Spermatophyta</taxon>
        <taxon>Magnoliopsida</taxon>
        <taxon>Magnoliidae</taxon>
        <taxon>Laurales</taxon>
        <taxon>Lauraceae</taxon>
        <taxon>Persea</taxon>
    </lineage>
</organism>
<name>A0ACC2LUI4_PERAE</name>
<evidence type="ECO:0000313" key="2">
    <source>
        <dbReference type="Proteomes" id="UP001234297"/>
    </source>
</evidence>